<evidence type="ECO:0000259" key="1">
    <source>
        <dbReference type="PROSITE" id="PS00028"/>
    </source>
</evidence>
<accession>A0AAU9JEQ4</accession>
<dbReference type="InterPro" id="IPR013087">
    <property type="entry name" value="Znf_C2H2_type"/>
</dbReference>
<dbReference type="InterPro" id="IPR036236">
    <property type="entry name" value="Znf_C2H2_sf"/>
</dbReference>
<proteinExistence type="predicted"/>
<dbReference type="Pfam" id="PF12874">
    <property type="entry name" value="zf-met"/>
    <property type="match status" value="1"/>
</dbReference>
<name>A0AAU9JEQ4_9CILI</name>
<sequence length="367" mass="43313">MLYIVAIFNYCTKIYLVRLFIFHINFSDMDGVTCTACRTTLNTQEDCREHYRSDFHTYNLKRKLVSLDPVSKEVFEEKKRESDEIAAELNFNVHCNCCDKTFTSKKSYNKHLEIKKKSHDSRVFQPQSTINDQQTCIFCNFSSESIDGNLKHMMTSHGFFIPDIEFVKDLEGLLKYLQDTVRIGFMCLYCSYDGPSGFKTAQAAQQHMIDKQHCFLNTETKERELRKYYDWGEENSYEVISSEDELRPEHYVDLGSVTSDTSYQSSIISNGMRLPGEITSNGELRLENGKILGNKMWSRYYRQHYRPEQSKMLWIQAVMAEMYKTLAVYNPWRGTDERIQRMQEVQRNLLQQGMRNNNHLHFRDQNL</sequence>
<comment type="caution">
    <text evidence="2">The sequence shown here is derived from an EMBL/GenBank/DDBJ whole genome shotgun (WGS) entry which is preliminary data.</text>
</comment>
<evidence type="ECO:0000313" key="3">
    <source>
        <dbReference type="Proteomes" id="UP001162131"/>
    </source>
</evidence>
<dbReference type="GO" id="GO:0030687">
    <property type="term" value="C:preribosome, large subunit precursor"/>
    <property type="evidence" value="ECO:0007669"/>
    <property type="project" value="TreeGrafter"/>
</dbReference>
<dbReference type="SMART" id="SM00355">
    <property type="entry name" value="ZnF_C2H2"/>
    <property type="match status" value="4"/>
</dbReference>
<protein>
    <recommendedName>
        <fullName evidence="1">C2H2-type domain-containing protein</fullName>
    </recommendedName>
</protein>
<dbReference type="GO" id="GO:0042273">
    <property type="term" value="P:ribosomal large subunit biogenesis"/>
    <property type="evidence" value="ECO:0007669"/>
    <property type="project" value="TreeGrafter"/>
</dbReference>
<dbReference type="InterPro" id="IPR040025">
    <property type="entry name" value="Znf622/Rei1/Reh1"/>
</dbReference>
<dbReference type="Pfam" id="PF12756">
    <property type="entry name" value="zf-C2H2_2"/>
    <property type="match status" value="1"/>
</dbReference>
<evidence type="ECO:0000313" key="2">
    <source>
        <dbReference type="EMBL" id="CAG9319226.1"/>
    </source>
</evidence>
<dbReference type="Proteomes" id="UP001162131">
    <property type="component" value="Unassembled WGS sequence"/>
</dbReference>
<keyword evidence="3" id="KW-1185">Reference proteome</keyword>
<dbReference type="InterPro" id="IPR041661">
    <property type="entry name" value="ZN622/Rei1/Reh1_Znf-C2H2"/>
</dbReference>
<dbReference type="PANTHER" id="PTHR13182:SF8">
    <property type="entry name" value="CYTOPLASMIC 60S SUBUNIT BIOGENESIS FACTOR ZNF622"/>
    <property type="match status" value="1"/>
</dbReference>
<dbReference type="AlphaFoldDB" id="A0AAU9JEQ4"/>
<gene>
    <name evidence="2" type="ORF">BSTOLATCC_MIC23434</name>
</gene>
<organism evidence="2 3">
    <name type="scientific">Blepharisma stoltei</name>
    <dbReference type="NCBI Taxonomy" id="1481888"/>
    <lineage>
        <taxon>Eukaryota</taxon>
        <taxon>Sar</taxon>
        <taxon>Alveolata</taxon>
        <taxon>Ciliophora</taxon>
        <taxon>Postciliodesmatophora</taxon>
        <taxon>Heterotrichea</taxon>
        <taxon>Heterotrichida</taxon>
        <taxon>Blepharismidae</taxon>
        <taxon>Blepharisma</taxon>
    </lineage>
</organism>
<reference evidence="2" key="1">
    <citation type="submission" date="2021-09" db="EMBL/GenBank/DDBJ databases">
        <authorList>
            <consortium name="AG Swart"/>
            <person name="Singh M."/>
            <person name="Singh A."/>
            <person name="Seah K."/>
            <person name="Emmerich C."/>
        </authorList>
    </citation>
    <scope>NUCLEOTIDE SEQUENCE</scope>
    <source>
        <strain evidence="2">ATCC30299</strain>
    </source>
</reference>
<dbReference type="SUPFAM" id="SSF57667">
    <property type="entry name" value="beta-beta-alpha zinc fingers"/>
    <property type="match status" value="1"/>
</dbReference>
<feature type="domain" description="C2H2-type" evidence="1">
    <location>
        <begin position="34"/>
        <end position="56"/>
    </location>
</feature>
<dbReference type="PANTHER" id="PTHR13182">
    <property type="entry name" value="ZINC FINGER PROTEIN 622"/>
    <property type="match status" value="1"/>
</dbReference>
<dbReference type="EMBL" id="CAJZBQ010000022">
    <property type="protein sequence ID" value="CAG9319226.1"/>
    <property type="molecule type" value="Genomic_DNA"/>
</dbReference>
<dbReference type="PROSITE" id="PS00028">
    <property type="entry name" value="ZINC_FINGER_C2H2_1"/>
    <property type="match status" value="1"/>
</dbReference>